<sequence>MIQTLKNAWKVEDVRKRLIFTFLMLVIYRLGNVIPVPFIDSSVVEAVMTGQDNYLLQMLNTFAGGSLQSMSIFALSIYPYITASIVMQLLTIAIPRLEEMARDGEEGKRKMGKYTKVIGVVLALVQAYAIVMVLFGQAVATGNFLSKAIMLLTLVAGTMFLVWLGEMITEKGVGNGISIIIFFGIISGVPNQIKQMFAGFSYGQFAWWAVAILALISVVILVIVIEINQGERRIPVQYAKRVVGRKMYGGQSTHIPVKVNMSGVMPVIFSNAILQLPQLIISLFGGSTPKWMEYLFGMNTISGLIIYCLVNLFLIIVFAYFYSAVQFNTVEYAKNLQQYGGFIPGIRPGKPTGEYLQRISSKITLIGAVILAIIATAPFLVNYFLKLNMLFAGTSLIIVVGVILETIKQIESMLTMRHYKGFLNK</sequence>
<name>A0AC61MRK6_9FIRM</name>
<accession>A0AC61MRK6</accession>
<dbReference type="Proteomes" id="UP000595814">
    <property type="component" value="Chromosome"/>
</dbReference>
<reference evidence="1 2" key="1">
    <citation type="journal article" date="2022" name="Int. J. Syst. Evol. Microbiol.">
        <title>Miniphocaeibacter halophilus sp. nov., an ammonium-tolerant acetate-producing bacterium isolated from a biogas system.</title>
        <authorList>
            <person name="Schnurer A."/>
            <person name="Singh A."/>
            <person name="Bi S."/>
            <person name="Qiao W."/>
            <person name="Westerholm M."/>
        </authorList>
    </citation>
    <scope>NUCLEOTIDE SEQUENCE [LARGE SCALE GENOMIC DNA]</scope>
    <source>
        <strain evidence="1 2">AMB_01</strain>
    </source>
</reference>
<keyword evidence="2" id="KW-1185">Reference proteome</keyword>
<protein>
    <submittedName>
        <fullName evidence="1">Preprotein translocase subunit SecY</fullName>
    </submittedName>
</protein>
<dbReference type="EMBL" id="CP066744">
    <property type="protein sequence ID" value="QQK07066.1"/>
    <property type="molecule type" value="Genomic_DNA"/>
</dbReference>
<evidence type="ECO:0000313" key="2">
    <source>
        <dbReference type="Proteomes" id="UP000595814"/>
    </source>
</evidence>
<proteinExistence type="predicted"/>
<organism evidence="1 2">
    <name type="scientific">Miniphocaeibacter halophilus</name>
    <dbReference type="NCBI Taxonomy" id="2931922"/>
    <lineage>
        <taxon>Bacteria</taxon>
        <taxon>Bacillati</taxon>
        <taxon>Bacillota</taxon>
        <taxon>Tissierellia</taxon>
        <taxon>Tissierellales</taxon>
        <taxon>Peptoniphilaceae</taxon>
        <taxon>Miniphocaeibacter</taxon>
    </lineage>
</organism>
<evidence type="ECO:0000313" key="1">
    <source>
        <dbReference type="EMBL" id="QQK07066.1"/>
    </source>
</evidence>
<gene>
    <name evidence="1" type="primary">secY</name>
    <name evidence="1" type="ORF">JFY71_06880</name>
</gene>